<gene>
    <name evidence="10" type="primary">MRPS2</name>
</gene>
<keyword evidence="5" id="KW-0687">Ribonucleoprotein</keyword>
<evidence type="ECO:0000313" key="11">
    <source>
        <dbReference type="Proteomes" id="UP000472275"/>
    </source>
</evidence>
<feature type="region of interest" description="Disordered" evidence="9">
    <location>
        <begin position="1"/>
        <end position="109"/>
    </location>
</feature>
<dbReference type="Pfam" id="PF00318">
    <property type="entry name" value="Ribosomal_S2"/>
    <property type="match status" value="2"/>
</dbReference>
<organism evidence="10 11">
    <name type="scientific">Aquila chrysaetos chrysaetos</name>
    <dbReference type="NCBI Taxonomy" id="223781"/>
    <lineage>
        <taxon>Eukaryota</taxon>
        <taxon>Metazoa</taxon>
        <taxon>Chordata</taxon>
        <taxon>Craniata</taxon>
        <taxon>Vertebrata</taxon>
        <taxon>Euteleostomi</taxon>
        <taxon>Archelosauria</taxon>
        <taxon>Archosauria</taxon>
        <taxon>Dinosauria</taxon>
        <taxon>Saurischia</taxon>
        <taxon>Theropoda</taxon>
        <taxon>Coelurosauria</taxon>
        <taxon>Aves</taxon>
        <taxon>Neognathae</taxon>
        <taxon>Neoaves</taxon>
        <taxon>Telluraves</taxon>
        <taxon>Accipitrimorphae</taxon>
        <taxon>Accipitriformes</taxon>
        <taxon>Accipitridae</taxon>
        <taxon>Accipitrinae</taxon>
        <taxon>Aquila</taxon>
    </lineage>
</organism>
<dbReference type="Proteomes" id="UP000472275">
    <property type="component" value="Chromosome 24"/>
</dbReference>
<protein>
    <recommendedName>
        <fullName evidence="7">Small ribosomal subunit protein uS2m</fullName>
    </recommendedName>
    <alternativeName>
        <fullName evidence="8">28S ribosomal protein S2, mitochondrial</fullName>
    </alternativeName>
</protein>
<dbReference type="GO" id="GO:0061668">
    <property type="term" value="P:mitochondrial ribosome assembly"/>
    <property type="evidence" value="ECO:0007669"/>
    <property type="project" value="Ensembl"/>
</dbReference>
<feature type="compositionally biased region" description="Gly residues" evidence="9">
    <location>
        <begin position="1"/>
        <end position="10"/>
    </location>
</feature>
<dbReference type="GO" id="GO:0005743">
    <property type="term" value="C:mitochondrial inner membrane"/>
    <property type="evidence" value="ECO:0007669"/>
    <property type="project" value="UniProtKB-ARBA"/>
</dbReference>
<dbReference type="InterPro" id="IPR018130">
    <property type="entry name" value="Ribosomal_uS2_CS"/>
</dbReference>
<sequence length="329" mass="36075">MGPGVPGRGGENTSAGSALTRSRGSRRAAGSGRAGRGWCGSSRWCGDRGCPPPPGGTWGTGRNGTGPLVARRRDAAGGHRSVRAPNPVPAPGRRAHGPGPAPAPPPVDDKLLSEPLSHPDFFNVKELFSLKDLFDARVHLGHKKGCRHRFMEPYIFGCRLDQDIIDLDQTMQHLQLALNFTAHIAYRKGIILFISRKRQFCHLVESTARECGEYAHTRYWQGGLLTNAHIQFGPGVRLPDLLVFLSSLNNVFEPHVAIRDAAKMNIPTVGVVDTNCNPCLITYPIPGNDDSPTAMELYCKLFRMTIIRAKDKRRQSEVFNELRSKAEGN</sequence>
<evidence type="ECO:0000256" key="1">
    <source>
        <dbReference type="ARBA" id="ARBA00004173"/>
    </source>
</evidence>
<dbReference type="FunFam" id="3.40.50.10490:FF:000026">
    <property type="entry name" value="28S ribosomal protein S2, mitochondrial"/>
    <property type="match status" value="1"/>
</dbReference>
<keyword evidence="3" id="KW-0689">Ribosomal protein</keyword>
<keyword evidence="11" id="KW-1185">Reference proteome</keyword>
<dbReference type="GeneTree" id="ENSGT00390000017382"/>
<dbReference type="HAMAP" id="MF_00291_B">
    <property type="entry name" value="Ribosomal_uS2_B"/>
    <property type="match status" value="1"/>
</dbReference>
<reference evidence="10" key="1">
    <citation type="submission" date="2025-08" db="UniProtKB">
        <authorList>
            <consortium name="Ensembl"/>
        </authorList>
    </citation>
    <scope>IDENTIFICATION</scope>
</reference>
<evidence type="ECO:0000256" key="5">
    <source>
        <dbReference type="ARBA" id="ARBA00023274"/>
    </source>
</evidence>
<proteinExistence type="inferred from homology"/>
<dbReference type="InParanoid" id="A0A663ETQ0"/>
<feature type="compositionally biased region" description="Low complexity" evidence="9">
    <location>
        <begin position="14"/>
        <end position="31"/>
    </location>
</feature>
<feature type="compositionally biased region" description="Low complexity" evidence="9">
    <location>
        <begin position="39"/>
        <end position="49"/>
    </location>
</feature>
<name>A0A663ETQ0_AQUCH</name>
<dbReference type="InterPro" id="IPR001865">
    <property type="entry name" value="Ribosomal_uS2"/>
</dbReference>
<dbReference type="Ensembl" id="ENSACCT00020016381.1">
    <property type="protein sequence ID" value="ENSACCP00020015707.1"/>
    <property type="gene ID" value="ENSACCG00020010762.1"/>
</dbReference>
<dbReference type="AlphaFoldDB" id="A0A663ETQ0"/>
<dbReference type="CDD" id="cd01425">
    <property type="entry name" value="RPS2"/>
    <property type="match status" value="1"/>
</dbReference>
<evidence type="ECO:0000256" key="4">
    <source>
        <dbReference type="ARBA" id="ARBA00023128"/>
    </source>
</evidence>
<dbReference type="PRINTS" id="PR00395">
    <property type="entry name" value="RIBOSOMALS2"/>
</dbReference>
<dbReference type="PROSITE" id="PS00962">
    <property type="entry name" value="RIBOSOMAL_S2_1"/>
    <property type="match status" value="1"/>
</dbReference>
<dbReference type="GO" id="GO:0006412">
    <property type="term" value="P:translation"/>
    <property type="evidence" value="ECO:0007669"/>
    <property type="project" value="InterPro"/>
</dbReference>
<evidence type="ECO:0000256" key="2">
    <source>
        <dbReference type="ARBA" id="ARBA00006242"/>
    </source>
</evidence>
<dbReference type="PANTHER" id="PTHR12534:SF0">
    <property type="entry name" value="SMALL RIBOSOMAL SUBUNIT PROTEIN US2M"/>
    <property type="match status" value="1"/>
</dbReference>
<evidence type="ECO:0000313" key="10">
    <source>
        <dbReference type="Ensembl" id="ENSACCP00020015707.1"/>
    </source>
</evidence>
<comment type="function">
    <text evidence="6">Required for mitoribosome formation and stability, and mitochondrial translation.</text>
</comment>
<keyword evidence="4" id="KW-0496">Mitochondrion</keyword>
<dbReference type="PANTHER" id="PTHR12534">
    <property type="entry name" value="30S RIBOSOMAL PROTEIN S2 PROKARYOTIC AND ORGANELLAR"/>
    <property type="match status" value="1"/>
</dbReference>
<evidence type="ECO:0000256" key="8">
    <source>
        <dbReference type="ARBA" id="ARBA00083109"/>
    </source>
</evidence>
<reference evidence="10" key="2">
    <citation type="submission" date="2025-09" db="UniProtKB">
        <authorList>
            <consortium name="Ensembl"/>
        </authorList>
    </citation>
    <scope>IDENTIFICATION</scope>
</reference>
<accession>A0A663ETQ0</accession>
<comment type="subcellular location">
    <subcellularLocation>
        <location evidence="1">Mitochondrion</location>
    </subcellularLocation>
</comment>
<evidence type="ECO:0000256" key="9">
    <source>
        <dbReference type="SAM" id="MobiDB-lite"/>
    </source>
</evidence>
<evidence type="ECO:0000256" key="6">
    <source>
        <dbReference type="ARBA" id="ARBA00059792"/>
    </source>
</evidence>
<dbReference type="InterPro" id="IPR023591">
    <property type="entry name" value="Ribosomal_uS2_flav_dom_sf"/>
</dbReference>
<dbReference type="InterPro" id="IPR005706">
    <property type="entry name" value="Ribosomal_uS2_bac/mit/plastid"/>
</dbReference>
<evidence type="ECO:0000256" key="3">
    <source>
        <dbReference type="ARBA" id="ARBA00022980"/>
    </source>
</evidence>
<dbReference type="GO" id="GO:0005763">
    <property type="term" value="C:mitochondrial small ribosomal subunit"/>
    <property type="evidence" value="ECO:0007669"/>
    <property type="project" value="Ensembl"/>
</dbReference>
<comment type="similarity">
    <text evidence="2">Belongs to the universal ribosomal protein uS2 family.</text>
</comment>
<dbReference type="SUPFAM" id="SSF52313">
    <property type="entry name" value="Ribosomal protein S2"/>
    <property type="match status" value="1"/>
</dbReference>
<evidence type="ECO:0000256" key="7">
    <source>
        <dbReference type="ARBA" id="ARBA00071390"/>
    </source>
</evidence>
<dbReference type="Gene3D" id="3.40.50.10490">
    <property type="entry name" value="Glucose-6-phosphate isomerase like protein, domain 1"/>
    <property type="match status" value="1"/>
</dbReference>
<dbReference type="GO" id="GO:0003735">
    <property type="term" value="F:structural constituent of ribosome"/>
    <property type="evidence" value="ECO:0007669"/>
    <property type="project" value="InterPro"/>
</dbReference>